<dbReference type="InterPro" id="IPR056823">
    <property type="entry name" value="TEN-like_YD-shell"/>
</dbReference>
<accession>A0A944DCU2</accession>
<dbReference type="NCBIfam" id="TIGR03696">
    <property type="entry name" value="Rhs_assc_core"/>
    <property type="match status" value="1"/>
</dbReference>
<sequence>MDENVVAGWLLFDSNGEIDRYDAQGNLTSIHNTFGMKWEIIRNDAGRIIAIANDFGVEAKLQYDDLHHVASINLPDGSRIGYTYDSGGNLSSVQYPDGSSRTYHYNEASFNGGKNQPHSLTGIDDESGNRYVSYWYDMSLRAIAEELTGGVDRAGLKFSTGKTTVTDALGTVRDYHFEPVNRVARYKSQSQPAGAGCNASTAALTYDPNGNVATRTSFDGTVTTYTHDLTRNLETRRIEASGTADARTISTEWHPDWHLRSAQAEPKLITRWIYNGQSDPVSGGTASCAPSDAEVIEGMPIAVVCKKVEQPTTDANGAAGFAATADGPARVWSYTYNRYGKVLTADGPRADVADLWTYEYYAADATCPGAGEGTGMDKGCRGELLRATDPAGLVTDYLKYNAHGQLLQMRAPNGVITSYAYDLRQRLTAQEVGGLLTSFDYDPRGLLERLTLPDGTAIDYTYDAAHRLTDITHAATGERIHYTLDAAGNRTAETVFDATGTAVRSLARNFDALGRLWKEVRSVNGQAAETVYLHDAEDRLTHATDPLTHTSQWQYNRLGQLKAEIDALNHTTALTPDAAGNTTAVQAANGATTQYTVNGLGEVIQEVSPDRGTRTYHYDAAGNLTAITKGTGYNLPPEQYIESDPRGGYILTAFDALNRPTATRFVTPLGAEEARISTTWDTAPNGAGQIARLAGPDATLDWAYDSLGRVSSQTQTLGAVALTLGTAYDADGRLQSLTYPSGRVLQLSYDSAGRVSGLAFTPYQIASNIAYHPFGGIKAITLLNGIVHHRGQDTNGWPQGYTLGEQPLDFGYDLAGRVTGLDQNGTAYDQGFGYDAADRLTSYTGYPALRAYTYDANGNRTRLTAGSASIDTQYNSGTNKMFMESGLAALPGGVFSAFQTQHWNSYDSAGNFVGQSHTLHYNIAGQLASVTSGGNAVTYQYDGLGRRVSKSGPTMLVPGGFVRYVYDAAHHLVGEYKADGTPIKEYVWIGDLPVAMIETHPDSTTTAYAIETDHLGTPRLLTDATRAPRWRWTSPPFGEVLPEDDPSGLGAVTFNLRFPGQYYDKETGLHYNWNRYYDPGTGRYVQSDPIGLQGGWNTYGYVGGNPVSRIDPFGLAEEGFLGGESGNPPVGLPNPSVEAQRQLARHLTRMLSEIRDRFCPPDGQCPPCRTVSGRIVPVGTIAYRPLDVIPDDVMQHGVYGSHHNIFVAKQNPNNCQCFWQKQKYVLKPGELPPKAIPIEPFVN</sequence>
<dbReference type="EMBL" id="JAEKFT010000019">
    <property type="protein sequence ID" value="MBT0962731.1"/>
    <property type="molecule type" value="Genomic_DNA"/>
</dbReference>
<evidence type="ECO:0000259" key="2">
    <source>
        <dbReference type="Pfam" id="PF25023"/>
    </source>
</evidence>
<dbReference type="InterPro" id="IPR050708">
    <property type="entry name" value="T6SS_VgrG/RHS"/>
</dbReference>
<dbReference type="Pfam" id="PF05593">
    <property type="entry name" value="RHS_repeat"/>
    <property type="match status" value="4"/>
</dbReference>
<evidence type="ECO:0000313" key="4">
    <source>
        <dbReference type="Proteomes" id="UP000694660"/>
    </source>
</evidence>
<reference evidence="4" key="1">
    <citation type="journal article" date="2022" name="ISME J.">
        <title>Genetic and phylogenetic analysis of dissimilatory iodate-reducing bacteria identifies potential niches across the world's oceans.</title>
        <authorList>
            <person name="Reyes-Umana V."/>
            <person name="Henning Z."/>
            <person name="Lee K."/>
            <person name="Barnum T.P."/>
            <person name="Coates J.D."/>
        </authorList>
    </citation>
    <scope>NUCLEOTIDE SEQUENCE [LARGE SCALE GENOMIC DNA]</scope>
    <source>
        <strain evidence="4">IR12</strain>
    </source>
</reference>
<comment type="caution">
    <text evidence="3">The sequence shown here is derived from an EMBL/GenBank/DDBJ whole genome shotgun (WGS) entry which is preliminary data.</text>
</comment>
<dbReference type="PANTHER" id="PTHR32305:SF15">
    <property type="entry name" value="PROTEIN RHSA-RELATED"/>
    <property type="match status" value="1"/>
</dbReference>
<proteinExistence type="predicted"/>
<keyword evidence="4" id="KW-1185">Reference proteome</keyword>
<feature type="domain" description="Teneurin-like YD-shell" evidence="2">
    <location>
        <begin position="399"/>
        <end position="489"/>
    </location>
</feature>
<dbReference type="InterPro" id="IPR022385">
    <property type="entry name" value="Rhs_assc_core"/>
</dbReference>
<dbReference type="Pfam" id="PF25023">
    <property type="entry name" value="TEN_YD-shell"/>
    <property type="match status" value="2"/>
</dbReference>
<dbReference type="Proteomes" id="UP000694660">
    <property type="component" value="Unassembled WGS sequence"/>
</dbReference>
<keyword evidence="1" id="KW-0677">Repeat</keyword>
<gene>
    <name evidence="3" type="ORF">I8J34_16240</name>
</gene>
<evidence type="ECO:0000256" key="1">
    <source>
        <dbReference type="ARBA" id="ARBA00022737"/>
    </source>
</evidence>
<protein>
    <submittedName>
        <fullName evidence="3">RHS repeat protein</fullName>
    </submittedName>
</protein>
<name>A0A944DCU2_DENI1</name>
<dbReference type="Gene3D" id="2.180.10.10">
    <property type="entry name" value="RHS repeat-associated core"/>
    <property type="match status" value="3"/>
</dbReference>
<dbReference type="InterPro" id="IPR031325">
    <property type="entry name" value="RHS_repeat"/>
</dbReference>
<dbReference type="NCBIfam" id="TIGR01643">
    <property type="entry name" value="YD_repeat_2x"/>
    <property type="match status" value="9"/>
</dbReference>
<dbReference type="RefSeq" id="WP_214362680.1">
    <property type="nucleotide sequence ID" value="NZ_JAEKFT010000019.1"/>
</dbReference>
<dbReference type="InterPro" id="IPR006530">
    <property type="entry name" value="YD"/>
</dbReference>
<dbReference type="AlphaFoldDB" id="A0A944DCU2"/>
<organism evidence="3 4">
    <name type="scientific">Denitromonas iodatirespirans</name>
    <dbReference type="NCBI Taxonomy" id="2795389"/>
    <lineage>
        <taxon>Bacteria</taxon>
        <taxon>Pseudomonadati</taxon>
        <taxon>Pseudomonadota</taxon>
        <taxon>Betaproteobacteria</taxon>
        <taxon>Rhodocyclales</taxon>
        <taxon>Zoogloeaceae</taxon>
        <taxon>Denitromonas</taxon>
    </lineage>
</organism>
<dbReference type="PANTHER" id="PTHR32305">
    <property type="match status" value="1"/>
</dbReference>
<evidence type="ECO:0000313" key="3">
    <source>
        <dbReference type="EMBL" id="MBT0962731.1"/>
    </source>
</evidence>
<feature type="domain" description="Teneurin-like YD-shell" evidence="2">
    <location>
        <begin position="808"/>
        <end position="1088"/>
    </location>
</feature>